<dbReference type="RefSeq" id="WP_099069962.1">
    <property type="nucleotide sequence ID" value="NZ_LAHD01000050.1"/>
</dbReference>
<dbReference type="SUPFAM" id="SSF50118">
    <property type="entry name" value="Cell growth inhibitor/plasmid maintenance toxic component"/>
    <property type="match status" value="1"/>
</dbReference>
<dbReference type="InterPro" id="IPR011067">
    <property type="entry name" value="Plasmid_toxin/cell-grow_inhib"/>
</dbReference>
<dbReference type="PIRSF" id="PIRSF033490">
    <property type="entry name" value="MazF"/>
    <property type="match status" value="1"/>
</dbReference>
<dbReference type="GO" id="GO:0003677">
    <property type="term" value="F:DNA binding"/>
    <property type="evidence" value="ECO:0007669"/>
    <property type="project" value="InterPro"/>
</dbReference>
<dbReference type="Proteomes" id="UP000222310">
    <property type="component" value="Unassembled WGS sequence"/>
</dbReference>
<accession>A0A9Q6EKH8</accession>
<evidence type="ECO:0000313" key="5">
    <source>
        <dbReference type="Proteomes" id="UP000222310"/>
    </source>
</evidence>
<dbReference type="Pfam" id="PF02452">
    <property type="entry name" value="PemK_toxin"/>
    <property type="match status" value="1"/>
</dbReference>
<keyword evidence="3" id="KW-0540">Nuclease</keyword>
<evidence type="ECO:0000313" key="4">
    <source>
        <dbReference type="EMBL" id="PHK02653.1"/>
    </source>
</evidence>
<proteinExistence type="inferred from homology"/>
<dbReference type="GO" id="GO:0006402">
    <property type="term" value="P:mRNA catabolic process"/>
    <property type="evidence" value="ECO:0007669"/>
    <property type="project" value="TreeGrafter"/>
</dbReference>
<gene>
    <name evidence="4" type="ORF">VF08_18115</name>
</gene>
<dbReference type="GeneID" id="57093043"/>
<reference evidence="4 5" key="1">
    <citation type="submission" date="2015-02" db="EMBL/GenBank/DDBJ databases">
        <title>Nostoc linckia genome annotation.</title>
        <authorList>
            <person name="Zhou Z."/>
        </authorList>
    </citation>
    <scope>NUCLEOTIDE SEQUENCE [LARGE SCALE GENOMIC DNA]</scope>
    <source>
        <strain evidence="5">z8</strain>
    </source>
</reference>
<comment type="function">
    <text evidence="3">Toxic component of a type II toxin-antitoxin (TA) system.</text>
</comment>
<comment type="caution">
    <text evidence="4">The sequence shown here is derived from an EMBL/GenBank/DDBJ whole genome shotgun (WGS) entry which is preliminary data.</text>
</comment>
<dbReference type="EMBL" id="LAHD01000050">
    <property type="protein sequence ID" value="PHK02653.1"/>
    <property type="molecule type" value="Genomic_DNA"/>
</dbReference>
<comment type="similarity">
    <text evidence="1 3">Belongs to the PemK/MazF family.</text>
</comment>
<dbReference type="InterPro" id="IPR003477">
    <property type="entry name" value="PemK-like"/>
</dbReference>
<name>A0A9Q6EKH8_NOSLI</name>
<dbReference type="GO" id="GO:0016075">
    <property type="term" value="P:rRNA catabolic process"/>
    <property type="evidence" value="ECO:0007669"/>
    <property type="project" value="TreeGrafter"/>
</dbReference>
<keyword evidence="3" id="KW-0378">Hydrolase</keyword>
<protein>
    <recommendedName>
        <fullName evidence="3">mRNA interferase</fullName>
        <ecNumber evidence="3">3.1.-.-</ecNumber>
    </recommendedName>
</protein>
<dbReference type="Gene3D" id="2.30.30.110">
    <property type="match status" value="1"/>
</dbReference>
<dbReference type="GO" id="GO:0004521">
    <property type="term" value="F:RNA endonuclease activity"/>
    <property type="evidence" value="ECO:0007669"/>
    <property type="project" value="TreeGrafter"/>
</dbReference>
<dbReference type="EC" id="3.1.-.-" evidence="3"/>
<sequence>MARGDILLVGLPESDKREQKGNRPAIAVQTDVATSPMLMIVPVTSSLSALRFPFTIRIEASEQNGLTLPSVAMVFQLRAIDRKRIIQKIGELELQYLTQVDTEIWQMLKPKEAQD</sequence>
<keyword evidence="2" id="KW-1277">Toxin-antitoxin system</keyword>
<dbReference type="PANTHER" id="PTHR33988">
    <property type="entry name" value="ENDORIBONUCLEASE MAZF-RELATED"/>
    <property type="match status" value="1"/>
</dbReference>
<evidence type="ECO:0000256" key="2">
    <source>
        <dbReference type="ARBA" id="ARBA00022649"/>
    </source>
</evidence>
<organism evidence="4 5">
    <name type="scientific">Nostoc linckia z8</name>
    <dbReference type="NCBI Taxonomy" id="1628746"/>
    <lineage>
        <taxon>Bacteria</taxon>
        <taxon>Bacillati</taxon>
        <taxon>Cyanobacteriota</taxon>
        <taxon>Cyanophyceae</taxon>
        <taxon>Nostocales</taxon>
        <taxon>Nostocaceae</taxon>
        <taxon>Nostoc</taxon>
    </lineage>
</organism>
<dbReference type="GO" id="GO:0016787">
    <property type="term" value="F:hydrolase activity"/>
    <property type="evidence" value="ECO:0007669"/>
    <property type="project" value="UniProtKB-KW"/>
</dbReference>
<evidence type="ECO:0000256" key="1">
    <source>
        <dbReference type="ARBA" id="ARBA00007521"/>
    </source>
</evidence>
<evidence type="ECO:0000256" key="3">
    <source>
        <dbReference type="PIRNR" id="PIRNR033490"/>
    </source>
</evidence>
<dbReference type="AlphaFoldDB" id="A0A9Q6EKH8"/>
<keyword evidence="3" id="KW-0255">Endonuclease</keyword>